<keyword evidence="3" id="KW-0597">Phosphoprotein</keyword>
<protein>
    <recommendedName>
        <fullName evidence="1">Stage 0 sporulation protein A homolog</fullName>
    </recommendedName>
</protein>
<dbReference type="AlphaFoldDB" id="A0A1V4I7X9"/>
<evidence type="ECO:0000256" key="2">
    <source>
        <dbReference type="ARBA" id="ARBA00024867"/>
    </source>
</evidence>
<dbReference type="Gene3D" id="3.40.50.2300">
    <property type="match status" value="1"/>
</dbReference>
<dbReference type="InterPro" id="IPR011006">
    <property type="entry name" value="CheY-like_superfamily"/>
</dbReference>
<sequence length="118" mass="13097">MKVLIVDDATFMRNFLTDNIRQLGYEVVGEASNGKEAVEKYVELNPDLVTMDITMPKMNGIEALKEIIKIDTNAKVIMISDIGQHDKIIEAIKNGATDFIIKPVHPDRLKDSLAKVGA</sequence>
<dbReference type="Pfam" id="PF00072">
    <property type="entry name" value="Response_reg"/>
    <property type="match status" value="1"/>
</dbReference>
<feature type="domain" description="Response regulatory" evidence="4">
    <location>
        <begin position="2"/>
        <end position="117"/>
    </location>
</feature>
<evidence type="ECO:0000256" key="1">
    <source>
        <dbReference type="ARBA" id="ARBA00018672"/>
    </source>
</evidence>
<comment type="caution">
    <text evidence="5">The sequence shown here is derived from an EMBL/GenBank/DDBJ whole genome shotgun (WGS) entry which is preliminary data.</text>
</comment>
<evidence type="ECO:0000313" key="6">
    <source>
        <dbReference type="Proteomes" id="UP000190140"/>
    </source>
</evidence>
<dbReference type="PANTHER" id="PTHR43228">
    <property type="entry name" value="TWO-COMPONENT RESPONSE REGULATOR"/>
    <property type="match status" value="1"/>
</dbReference>
<dbReference type="PROSITE" id="PS50110">
    <property type="entry name" value="RESPONSE_REGULATORY"/>
    <property type="match status" value="1"/>
</dbReference>
<dbReference type="InterPro" id="IPR001789">
    <property type="entry name" value="Sig_transdc_resp-reg_receiver"/>
</dbReference>
<dbReference type="SMART" id="SM00448">
    <property type="entry name" value="REC"/>
    <property type="match status" value="1"/>
</dbReference>
<comment type="function">
    <text evidence="2">May play the central regulatory role in sporulation. It may be an element of the effector pathway responsible for the activation of sporulation genes in response to nutritional stress. Spo0A may act in concert with spo0H (a sigma factor) to control the expression of some genes that are critical to the sporulation process.</text>
</comment>
<organism evidence="5 6">
    <name type="scientific">Alkalithermobacter paradoxus</name>
    <dbReference type="NCBI Taxonomy" id="29349"/>
    <lineage>
        <taxon>Bacteria</taxon>
        <taxon>Bacillati</taxon>
        <taxon>Bacillota</taxon>
        <taxon>Clostridia</taxon>
        <taxon>Peptostreptococcales</taxon>
        <taxon>Tepidibacteraceae</taxon>
        <taxon>Alkalithermobacter</taxon>
    </lineage>
</organism>
<dbReference type="STRING" id="29349.CLOTH_11820"/>
<evidence type="ECO:0000313" key="5">
    <source>
        <dbReference type="EMBL" id="OPJ56004.1"/>
    </source>
</evidence>
<name>A0A1V4I7X9_9FIRM</name>
<dbReference type="SUPFAM" id="SSF52172">
    <property type="entry name" value="CheY-like"/>
    <property type="match status" value="1"/>
</dbReference>
<dbReference type="Proteomes" id="UP000190140">
    <property type="component" value="Unassembled WGS sequence"/>
</dbReference>
<dbReference type="EMBL" id="MZGW01000003">
    <property type="protein sequence ID" value="OPJ56004.1"/>
    <property type="molecule type" value="Genomic_DNA"/>
</dbReference>
<feature type="modified residue" description="4-aspartylphosphate" evidence="3">
    <location>
        <position position="52"/>
    </location>
</feature>
<gene>
    <name evidence="5" type="primary">cheY_2</name>
    <name evidence="5" type="ORF">CLOTH_11820</name>
</gene>
<dbReference type="PANTHER" id="PTHR43228:SF1">
    <property type="entry name" value="TWO-COMPONENT RESPONSE REGULATOR ARR22"/>
    <property type="match status" value="1"/>
</dbReference>
<accession>A0A1V4I7X9</accession>
<proteinExistence type="predicted"/>
<dbReference type="InterPro" id="IPR052048">
    <property type="entry name" value="ST_Response_Regulator"/>
</dbReference>
<evidence type="ECO:0000259" key="4">
    <source>
        <dbReference type="PROSITE" id="PS50110"/>
    </source>
</evidence>
<reference evidence="5 6" key="1">
    <citation type="submission" date="2017-03" db="EMBL/GenBank/DDBJ databases">
        <title>Genome sequence of Clostridium thermoalcaliphilum DSM 7309.</title>
        <authorList>
            <person name="Poehlein A."/>
            <person name="Daniel R."/>
        </authorList>
    </citation>
    <scope>NUCLEOTIDE SEQUENCE [LARGE SCALE GENOMIC DNA]</scope>
    <source>
        <strain evidence="5 6">DSM 7309</strain>
    </source>
</reference>
<dbReference type="GO" id="GO:0000160">
    <property type="term" value="P:phosphorelay signal transduction system"/>
    <property type="evidence" value="ECO:0007669"/>
    <property type="project" value="InterPro"/>
</dbReference>
<dbReference type="RefSeq" id="WP_079412079.1">
    <property type="nucleotide sequence ID" value="NZ_MZGW01000003.1"/>
</dbReference>
<keyword evidence="6" id="KW-1185">Reference proteome</keyword>
<evidence type="ECO:0000256" key="3">
    <source>
        <dbReference type="PROSITE-ProRule" id="PRU00169"/>
    </source>
</evidence>
<dbReference type="CDD" id="cd17542">
    <property type="entry name" value="REC_CheY"/>
    <property type="match status" value="1"/>
</dbReference>
<dbReference type="OrthoDB" id="9790669at2"/>